<name>A0ACC6PMX9_9ACTN</name>
<keyword evidence="2" id="KW-1185">Reference proteome</keyword>
<proteinExistence type="predicted"/>
<evidence type="ECO:0000313" key="2">
    <source>
        <dbReference type="Proteomes" id="UP001377168"/>
    </source>
</evidence>
<gene>
    <name evidence="1" type="ORF">WKI67_05500</name>
</gene>
<protein>
    <submittedName>
        <fullName evidence="1">Uncharacterized protein</fullName>
    </submittedName>
</protein>
<evidence type="ECO:0000313" key="1">
    <source>
        <dbReference type="EMBL" id="MEJ8632843.1"/>
    </source>
</evidence>
<sequence>MQFTYKHLAYARFMGSRPQTLTGLTDSPIGLAAFLLDHDGRSLELISRVFDGHREGLTRDDVLDNITLYWLTNTAVSAARLYWENKYTLIPNGVTIPAAVSAFPDENFQAPKSWAQKAYPNLIHYNKLDKGGHFAAWEQPKVFTEELRTGFRPLR</sequence>
<dbReference type="Proteomes" id="UP001377168">
    <property type="component" value="Unassembled WGS sequence"/>
</dbReference>
<reference evidence="1" key="1">
    <citation type="submission" date="2024-03" db="EMBL/GenBank/DDBJ databases">
        <title>Novel Streptomyces species of biotechnological and ecological value are a feature of Machair soil.</title>
        <authorList>
            <person name="Prole J.R."/>
            <person name="Goodfellow M."/>
            <person name="Allenby N."/>
            <person name="Ward A.C."/>
        </authorList>
    </citation>
    <scope>NUCLEOTIDE SEQUENCE</scope>
    <source>
        <strain evidence="1">MS2.AVA.5</strain>
    </source>
</reference>
<comment type="caution">
    <text evidence="1">The sequence shown here is derived from an EMBL/GenBank/DDBJ whole genome shotgun (WGS) entry which is preliminary data.</text>
</comment>
<accession>A0ACC6PMX9</accession>
<dbReference type="EMBL" id="JBBKAJ010000022">
    <property type="protein sequence ID" value="MEJ8632843.1"/>
    <property type="molecule type" value="Genomic_DNA"/>
</dbReference>
<organism evidence="1 2">
    <name type="scientific">Streptomyces achmelvichensis</name>
    <dbReference type="NCBI Taxonomy" id="3134111"/>
    <lineage>
        <taxon>Bacteria</taxon>
        <taxon>Bacillati</taxon>
        <taxon>Actinomycetota</taxon>
        <taxon>Actinomycetes</taxon>
        <taxon>Kitasatosporales</taxon>
        <taxon>Streptomycetaceae</taxon>
        <taxon>Streptomyces</taxon>
    </lineage>
</organism>